<keyword evidence="2" id="KW-0012">Acyltransferase</keyword>
<gene>
    <name evidence="4" type="ORF">RM572_04735</name>
</gene>
<dbReference type="Proteomes" id="UP001183414">
    <property type="component" value="Unassembled WGS sequence"/>
</dbReference>
<protein>
    <submittedName>
        <fullName evidence="4">GNAT family N-acetyltransferase</fullName>
    </submittedName>
</protein>
<keyword evidence="5" id="KW-1185">Reference proteome</keyword>
<evidence type="ECO:0000259" key="3">
    <source>
        <dbReference type="PROSITE" id="PS51186"/>
    </source>
</evidence>
<evidence type="ECO:0000256" key="1">
    <source>
        <dbReference type="ARBA" id="ARBA00022679"/>
    </source>
</evidence>
<reference evidence="5" key="1">
    <citation type="submission" date="2023-07" db="EMBL/GenBank/DDBJ databases">
        <title>30 novel species of actinomycetes from the DSMZ collection.</title>
        <authorList>
            <person name="Nouioui I."/>
        </authorList>
    </citation>
    <scope>NUCLEOTIDE SEQUENCE [LARGE SCALE GENOMIC DNA]</scope>
    <source>
        <strain evidence="5">DSM 42041</strain>
    </source>
</reference>
<dbReference type="EMBL" id="JAVREQ010000002">
    <property type="protein sequence ID" value="MDT0378081.1"/>
    <property type="molecule type" value="Genomic_DNA"/>
</dbReference>
<name>A0ABU2NNB1_9ACTN</name>
<comment type="caution">
    <text evidence="4">The sequence shown here is derived from an EMBL/GenBank/DDBJ whole genome shotgun (WGS) entry which is preliminary data.</text>
</comment>
<evidence type="ECO:0000313" key="5">
    <source>
        <dbReference type="Proteomes" id="UP001183414"/>
    </source>
</evidence>
<feature type="domain" description="N-acetyltransferase" evidence="3">
    <location>
        <begin position="3"/>
        <end position="164"/>
    </location>
</feature>
<dbReference type="PROSITE" id="PS51186">
    <property type="entry name" value="GNAT"/>
    <property type="match status" value="1"/>
</dbReference>
<evidence type="ECO:0000313" key="4">
    <source>
        <dbReference type="EMBL" id="MDT0378081.1"/>
    </source>
</evidence>
<dbReference type="InterPro" id="IPR016181">
    <property type="entry name" value="Acyl_CoA_acyltransferase"/>
</dbReference>
<proteinExistence type="predicted"/>
<organism evidence="4 5">
    <name type="scientific">Streptomyces hazeniae</name>
    <dbReference type="NCBI Taxonomy" id="3075538"/>
    <lineage>
        <taxon>Bacteria</taxon>
        <taxon>Bacillati</taxon>
        <taxon>Actinomycetota</taxon>
        <taxon>Actinomycetes</taxon>
        <taxon>Kitasatosporales</taxon>
        <taxon>Streptomycetaceae</taxon>
        <taxon>Streptomyces</taxon>
    </lineage>
</organism>
<keyword evidence="1" id="KW-0808">Transferase</keyword>
<evidence type="ECO:0000256" key="2">
    <source>
        <dbReference type="ARBA" id="ARBA00023315"/>
    </source>
</evidence>
<dbReference type="InterPro" id="IPR050832">
    <property type="entry name" value="Bact_Acetyltransf"/>
</dbReference>
<dbReference type="CDD" id="cd04301">
    <property type="entry name" value="NAT_SF"/>
    <property type="match status" value="1"/>
</dbReference>
<sequence length="171" mass="18645">MDVTIRAAHEAEYGEVGDLTADAYLEDGLLTHGARDPYLEVLRNVPHRAGHAQVLVAVDAGTGDLLGTVTFVGDGGEYANIARPGEAEFRMLAVHRTGRGRGVGEALVRECLARARALGRERVVLSTESKMTTAHRLYGRLRFVRTPARDWEPIPGLPLWTFALELADAED</sequence>
<dbReference type="PANTHER" id="PTHR43877">
    <property type="entry name" value="AMINOALKYLPHOSPHONATE N-ACETYLTRANSFERASE-RELATED-RELATED"/>
    <property type="match status" value="1"/>
</dbReference>
<dbReference type="Gene3D" id="3.40.630.30">
    <property type="match status" value="1"/>
</dbReference>
<dbReference type="RefSeq" id="WP_311671991.1">
    <property type="nucleotide sequence ID" value="NZ_JAVREQ010000002.1"/>
</dbReference>
<dbReference type="PANTHER" id="PTHR43877:SF2">
    <property type="entry name" value="AMINOALKYLPHOSPHONATE N-ACETYLTRANSFERASE-RELATED"/>
    <property type="match status" value="1"/>
</dbReference>
<dbReference type="SUPFAM" id="SSF55729">
    <property type="entry name" value="Acyl-CoA N-acyltransferases (Nat)"/>
    <property type="match status" value="1"/>
</dbReference>
<dbReference type="InterPro" id="IPR000182">
    <property type="entry name" value="GNAT_dom"/>
</dbReference>
<dbReference type="Pfam" id="PF00583">
    <property type="entry name" value="Acetyltransf_1"/>
    <property type="match status" value="1"/>
</dbReference>
<accession>A0ABU2NNB1</accession>